<dbReference type="InterPro" id="IPR036852">
    <property type="entry name" value="Peptidase_S8/S53_dom_sf"/>
</dbReference>
<dbReference type="InterPro" id="IPR000209">
    <property type="entry name" value="Peptidase_S8/S53_dom"/>
</dbReference>
<dbReference type="Pfam" id="PF17766">
    <property type="entry name" value="fn3_6"/>
    <property type="match status" value="1"/>
</dbReference>
<gene>
    <name evidence="6" type="ORF">PHJA_002392100</name>
</gene>
<feature type="domain" description="Subtilisin-like protease fibronectin type-III" evidence="5">
    <location>
        <begin position="220"/>
        <end position="314"/>
    </location>
</feature>
<evidence type="ECO:0000256" key="3">
    <source>
        <dbReference type="PROSITE-ProRule" id="PRU01240"/>
    </source>
</evidence>
<dbReference type="EMBL" id="BMAC01000748">
    <property type="protein sequence ID" value="GFQ02482.1"/>
    <property type="molecule type" value="Genomic_DNA"/>
</dbReference>
<dbReference type="GO" id="GO:0006508">
    <property type="term" value="P:proteolysis"/>
    <property type="evidence" value="ECO:0007669"/>
    <property type="project" value="UniProtKB-KW"/>
</dbReference>
<dbReference type="PANTHER" id="PTHR10795">
    <property type="entry name" value="PROPROTEIN CONVERTASE SUBTILISIN/KEXIN"/>
    <property type="match status" value="1"/>
</dbReference>
<dbReference type="InterPro" id="IPR041469">
    <property type="entry name" value="Subtilisin-like_FN3"/>
</dbReference>
<keyword evidence="2" id="KW-0732">Signal</keyword>
<comment type="similarity">
    <text evidence="1 3">Belongs to the peptidase S8 family.</text>
</comment>
<keyword evidence="6" id="KW-0645">Protease</keyword>
<dbReference type="Gene3D" id="2.60.40.2310">
    <property type="match status" value="1"/>
</dbReference>
<keyword evidence="7" id="KW-1185">Reference proteome</keyword>
<dbReference type="GO" id="GO:0004252">
    <property type="term" value="F:serine-type endopeptidase activity"/>
    <property type="evidence" value="ECO:0007669"/>
    <property type="project" value="InterPro"/>
</dbReference>
<accession>A0A830D7U7</accession>
<dbReference type="Proteomes" id="UP000653305">
    <property type="component" value="Unassembled WGS sequence"/>
</dbReference>
<evidence type="ECO:0000259" key="5">
    <source>
        <dbReference type="Pfam" id="PF17766"/>
    </source>
</evidence>
<evidence type="ECO:0000256" key="2">
    <source>
        <dbReference type="ARBA" id="ARBA00022729"/>
    </source>
</evidence>
<evidence type="ECO:0000259" key="4">
    <source>
        <dbReference type="Pfam" id="PF00082"/>
    </source>
</evidence>
<proteinExistence type="inferred from homology"/>
<name>A0A830D7U7_9LAMI</name>
<dbReference type="AlphaFoldDB" id="A0A830D7U7"/>
<keyword evidence="6" id="KW-0378">Hydrolase</keyword>
<protein>
    <submittedName>
        <fullName evidence="6">Subtilisin-like protease</fullName>
    </submittedName>
</protein>
<reference evidence="6" key="1">
    <citation type="submission" date="2020-07" db="EMBL/GenBank/DDBJ databases">
        <title>Ethylene signaling mediates host invasion by parasitic plants.</title>
        <authorList>
            <person name="Yoshida S."/>
        </authorList>
    </citation>
    <scope>NUCLEOTIDE SEQUENCE</scope>
    <source>
        <strain evidence="6">Okayama</strain>
    </source>
</reference>
<dbReference type="SUPFAM" id="SSF52743">
    <property type="entry name" value="Subtilisin-like"/>
    <property type="match status" value="1"/>
</dbReference>
<dbReference type="Pfam" id="PF00082">
    <property type="entry name" value="Peptidase_S8"/>
    <property type="match status" value="1"/>
</dbReference>
<evidence type="ECO:0000313" key="6">
    <source>
        <dbReference type="EMBL" id="GFQ02482.1"/>
    </source>
</evidence>
<dbReference type="OrthoDB" id="4806556at2759"/>
<feature type="domain" description="Peptidase S8/S53" evidence="4">
    <location>
        <begin position="1"/>
        <end position="110"/>
    </location>
</feature>
<evidence type="ECO:0000256" key="1">
    <source>
        <dbReference type="ARBA" id="ARBA00011073"/>
    </source>
</evidence>
<dbReference type="PROSITE" id="PS51892">
    <property type="entry name" value="SUBTILASE"/>
    <property type="match status" value="1"/>
</dbReference>
<evidence type="ECO:0000313" key="7">
    <source>
        <dbReference type="Proteomes" id="UP000653305"/>
    </source>
</evidence>
<dbReference type="InterPro" id="IPR045051">
    <property type="entry name" value="SBT"/>
</dbReference>
<comment type="caution">
    <text evidence="3">Lacks conserved residue(s) required for the propagation of feature annotation.</text>
</comment>
<comment type="caution">
    <text evidence="6">The sequence shown here is derived from an EMBL/GenBank/DDBJ whole genome shotgun (WGS) entry which is preliminary data.</text>
</comment>
<organism evidence="6 7">
    <name type="scientific">Phtheirospermum japonicum</name>
    <dbReference type="NCBI Taxonomy" id="374723"/>
    <lineage>
        <taxon>Eukaryota</taxon>
        <taxon>Viridiplantae</taxon>
        <taxon>Streptophyta</taxon>
        <taxon>Embryophyta</taxon>
        <taxon>Tracheophyta</taxon>
        <taxon>Spermatophyta</taxon>
        <taxon>Magnoliopsida</taxon>
        <taxon>eudicotyledons</taxon>
        <taxon>Gunneridae</taxon>
        <taxon>Pentapetalae</taxon>
        <taxon>asterids</taxon>
        <taxon>lamiids</taxon>
        <taxon>Lamiales</taxon>
        <taxon>Orobanchaceae</taxon>
        <taxon>Orobanchaceae incertae sedis</taxon>
        <taxon>Phtheirospermum</taxon>
    </lineage>
</organism>
<sequence>MASTAAGRAVGNASLLGYANGTAVGVAPKARIAVYKVCGLLGCQDSNILAGFDKAVEDGVDVISISASSDSDELYSLDSIAIGAFGAMEKGVSVIASAGNNGPDQGSVSNVAPWMTTLKGAHPDWTPAMIRSAMMTTAYTQDKDDKPILDSKDHMESTARAMGAGHVDPEKAVDPGLVYDITTDDYLNFLCASGYNVDGIRNITNNQIMSCGDQQSKPWDLNYPAISVGITSETLVVYRTVTHVGEHPAIYSVTVTNPSSGIVSVTVNPMRMEFKGKGEKQSYSVTIEPITSAQVVEGKIVWSDGRREVVSPVVAAWTGA</sequence>
<dbReference type="Gene3D" id="3.40.50.200">
    <property type="entry name" value="Peptidase S8/S53 domain"/>
    <property type="match status" value="2"/>
</dbReference>